<dbReference type="SUPFAM" id="SSF103506">
    <property type="entry name" value="Mitochondrial carrier"/>
    <property type="match status" value="1"/>
</dbReference>
<evidence type="ECO:0000256" key="4">
    <source>
        <dbReference type="ARBA" id="ARBA00023136"/>
    </source>
</evidence>
<evidence type="ECO:0000256" key="1">
    <source>
        <dbReference type="ARBA" id="ARBA00004141"/>
    </source>
</evidence>
<gene>
    <name evidence="8" type="ORF">H1R20_g2040</name>
</gene>
<evidence type="ECO:0000259" key="7">
    <source>
        <dbReference type="Pfam" id="PF20236"/>
    </source>
</evidence>
<keyword evidence="4" id="KW-0472">Membrane</keyword>
<keyword evidence="3" id="KW-1133">Transmembrane helix</keyword>
<proteinExistence type="predicted"/>
<name>A0A9W8MLF9_9AGAR</name>
<feature type="region of interest" description="Disordered" evidence="6">
    <location>
        <begin position="501"/>
        <end position="543"/>
    </location>
</feature>
<dbReference type="EMBL" id="JANBPK010000706">
    <property type="protein sequence ID" value="KAJ2935031.1"/>
    <property type="molecule type" value="Genomic_DNA"/>
</dbReference>
<feature type="coiled-coil region" evidence="5">
    <location>
        <begin position="367"/>
        <end position="461"/>
    </location>
</feature>
<dbReference type="Pfam" id="PF00153">
    <property type="entry name" value="Mito_carr"/>
    <property type="match status" value="1"/>
</dbReference>
<dbReference type="InterPro" id="IPR046528">
    <property type="entry name" value="DUF6593"/>
</dbReference>
<evidence type="ECO:0000256" key="5">
    <source>
        <dbReference type="SAM" id="Coils"/>
    </source>
</evidence>
<organism evidence="8 9">
    <name type="scientific">Candolleomyces eurysporus</name>
    <dbReference type="NCBI Taxonomy" id="2828524"/>
    <lineage>
        <taxon>Eukaryota</taxon>
        <taxon>Fungi</taxon>
        <taxon>Dikarya</taxon>
        <taxon>Basidiomycota</taxon>
        <taxon>Agaricomycotina</taxon>
        <taxon>Agaricomycetes</taxon>
        <taxon>Agaricomycetidae</taxon>
        <taxon>Agaricales</taxon>
        <taxon>Agaricineae</taxon>
        <taxon>Psathyrellaceae</taxon>
        <taxon>Candolleomyces</taxon>
    </lineage>
</organism>
<reference evidence="8" key="1">
    <citation type="submission" date="2022-06" db="EMBL/GenBank/DDBJ databases">
        <title>Genome Sequence of Candolleomyces eurysporus.</title>
        <authorList>
            <person name="Buettner E."/>
        </authorList>
    </citation>
    <scope>NUCLEOTIDE SEQUENCE</scope>
    <source>
        <strain evidence="8">VTCC 930004</strain>
    </source>
</reference>
<evidence type="ECO:0000313" key="9">
    <source>
        <dbReference type="Proteomes" id="UP001140091"/>
    </source>
</evidence>
<comment type="caution">
    <text evidence="8">The sequence shown here is derived from an EMBL/GenBank/DDBJ whole genome shotgun (WGS) entry which is preliminary data.</text>
</comment>
<dbReference type="InterPro" id="IPR023395">
    <property type="entry name" value="MCP_dom_sf"/>
</dbReference>
<dbReference type="InterPro" id="IPR018108">
    <property type="entry name" value="MCP_transmembrane"/>
</dbReference>
<evidence type="ECO:0000256" key="6">
    <source>
        <dbReference type="SAM" id="MobiDB-lite"/>
    </source>
</evidence>
<dbReference type="Proteomes" id="UP001140091">
    <property type="component" value="Unassembled WGS sequence"/>
</dbReference>
<feature type="compositionally biased region" description="Basic residues" evidence="6">
    <location>
        <begin position="530"/>
        <end position="542"/>
    </location>
</feature>
<evidence type="ECO:0000256" key="3">
    <source>
        <dbReference type="ARBA" id="ARBA00022989"/>
    </source>
</evidence>
<dbReference type="OrthoDB" id="3222645at2759"/>
<dbReference type="Pfam" id="PF20236">
    <property type="entry name" value="DUF6593"/>
    <property type="match status" value="1"/>
</dbReference>
<feature type="coiled-coil region" evidence="5">
    <location>
        <begin position="545"/>
        <end position="575"/>
    </location>
</feature>
<sequence>MDLVFLCDNLIQTPVTSLTGLIYYDIVTDRQPGVIGCVTHIKPKKQGPLPIRQRLSNKAFGLLPKALEKSVADIRWNGVTHPVTLHSKFTEHLDPGNGVEKKYFLKRKNRFSLSKNPVRFVDINGVTYRWQVHGGEFARCVLTEAETGSLVACTRKKVITEDFSLFKDQRKHILHITKDCTLDIGLILMMFLCVDHPRLLKQYGPHSWRPKHDYEKENGQHPIFDASLCDVQIRCDSSKAMDSAISATSLANTGPGAGPGSETRLSPDEVIALGASNQTTALRRSLIEAEHKVDLWKEQAEQARAESVHCKSSVKFLQMELESTQKELLRAQSDCRQQGELVVELRKEIENKDKLSKEHTDLIESMRTEYKENRDTLQAELQSTREELARVKDGHHQQTNLLSELRAEIERKEQLAKEETEVLLTRYTSSKLNAEDLQTQLESAQKELVQLRGEYEEQGKLVLHQKEEIMAVAAAAEASTKRNKARISLIRLAIPTPVDQDAPELEAASAPGKSPIEGSDPSSPSECKLHRSPARSAARHSWTRSAELQQLAKAHENLKTKLEEIEGDANRYRSLYHDERTKLRRITDQYNAARKHTHVLYEDLRAAKDELNAAMGWFGDAQDSPLELGGTLPSASSEQVFPTKADTLSVPDVVQMVSALNEEIYQIAVFLGQALVYDEPGADRHTATCEEVGRILMSEKLANVLAEESKRNRRPEDAINPLLAQIVMQVTLASWCYHVGCKWTLSQRTQAEVEGGTQEPKQDAGNTWDYWRQDSEDHDWFIAELYDRICDHEDQAVAGRWRSITKAHIPFFTVMRIAGWATRPDNDETHLKQRLVPMFQLLVGLRRAMGEEVTSVDLELVGINSGEGFDPASMEDSYSDSRTWDLDRSRASKPEAVMGTVGLGLLRTVINGAKIEMQDKMSTKHTQATINELIAGSVGGAAQVLVGQPLDTVKTRAQIAPSELP</sequence>
<feature type="domain" description="DUF6593" evidence="7">
    <location>
        <begin position="9"/>
        <end position="198"/>
    </location>
</feature>
<keyword evidence="5" id="KW-0175">Coiled coil</keyword>
<keyword evidence="2" id="KW-0812">Transmembrane</keyword>
<feature type="non-terminal residue" evidence="8">
    <location>
        <position position="965"/>
    </location>
</feature>
<dbReference type="Gene3D" id="1.50.40.10">
    <property type="entry name" value="Mitochondrial carrier domain"/>
    <property type="match status" value="1"/>
</dbReference>
<protein>
    <recommendedName>
        <fullName evidence="7">DUF6593 domain-containing protein</fullName>
    </recommendedName>
</protein>
<accession>A0A9W8MLF9</accession>
<feature type="coiled-coil region" evidence="5">
    <location>
        <begin position="286"/>
        <end position="334"/>
    </location>
</feature>
<evidence type="ECO:0000256" key="2">
    <source>
        <dbReference type="ARBA" id="ARBA00022692"/>
    </source>
</evidence>
<dbReference type="GO" id="GO:0016020">
    <property type="term" value="C:membrane"/>
    <property type="evidence" value="ECO:0007669"/>
    <property type="project" value="UniProtKB-SubCell"/>
</dbReference>
<comment type="subcellular location">
    <subcellularLocation>
        <location evidence="1">Membrane</location>
        <topology evidence="1">Multi-pass membrane protein</topology>
    </subcellularLocation>
</comment>
<keyword evidence="9" id="KW-1185">Reference proteome</keyword>
<evidence type="ECO:0000313" key="8">
    <source>
        <dbReference type="EMBL" id="KAJ2935031.1"/>
    </source>
</evidence>
<dbReference type="AlphaFoldDB" id="A0A9W8MLF9"/>